<dbReference type="PANTHER" id="PTHR30560:SF3">
    <property type="entry name" value="TRIGGER FACTOR-LIKE PROTEIN TIG, CHLOROPLASTIC"/>
    <property type="match status" value="1"/>
</dbReference>
<dbReference type="NCBIfam" id="TIGR00115">
    <property type="entry name" value="tig"/>
    <property type="match status" value="1"/>
</dbReference>
<dbReference type="Gene3D" id="1.10.3120.10">
    <property type="entry name" value="Trigger factor, C-terminal domain"/>
    <property type="match status" value="1"/>
</dbReference>
<dbReference type="Gene3D" id="3.30.70.1050">
    <property type="entry name" value="Trigger factor ribosome-binding domain"/>
    <property type="match status" value="1"/>
</dbReference>
<evidence type="ECO:0000256" key="2">
    <source>
        <dbReference type="ARBA" id="ARBA00005464"/>
    </source>
</evidence>
<dbReference type="SUPFAM" id="SSF102735">
    <property type="entry name" value="Trigger factor ribosome-binding domain"/>
    <property type="match status" value="1"/>
</dbReference>
<evidence type="ECO:0000259" key="7">
    <source>
        <dbReference type="PROSITE" id="PS50059"/>
    </source>
</evidence>
<dbReference type="Pfam" id="PF05698">
    <property type="entry name" value="Trigger_C"/>
    <property type="match status" value="1"/>
</dbReference>
<name>A0A381Z230_9ZZZZ</name>
<dbReference type="PROSITE" id="PS50059">
    <property type="entry name" value="FKBP_PPIASE"/>
    <property type="match status" value="1"/>
</dbReference>
<protein>
    <recommendedName>
        <fullName evidence="3">peptidylprolyl isomerase</fullName>
        <ecNumber evidence="3">5.2.1.8</ecNumber>
    </recommendedName>
</protein>
<gene>
    <name evidence="8" type="ORF">METZ01_LOCUS136093</name>
</gene>
<feature type="domain" description="PPIase FKBP-type" evidence="7">
    <location>
        <begin position="166"/>
        <end position="234"/>
    </location>
</feature>
<dbReference type="GO" id="GO:0043022">
    <property type="term" value="F:ribosome binding"/>
    <property type="evidence" value="ECO:0007669"/>
    <property type="project" value="TreeGrafter"/>
</dbReference>
<dbReference type="InterPro" id="IPR036611">
    <property type="entry name" value="Trigger_fac_ribosome-bd_sf"/>
</dbReference>
<dbReference type="InterPro" id="IPR037041">
    <property type="entry name" value="Trigger_fac_C_sf"/>
</dbReference>
<dbReference type="PANTHER" id="PTHR30560">
    <property type="entry name" value="TRIGGER FACTOR CHAPERONE AND PEPTIDYL-PROLYL CIS/TRANS ISOMERASE"/>
    <property type="match status" value="1"/>
</dbReference>
<dbReference type="GO" id="GO:0043335">
    <property type="term" value="P:protein unfolding"/>
    <property type="evidence" value="ECO:0007669"/>
    <property type="project" value="TreeGrafter"/>
</dbReference>
<dbReference type="AlphaFoldDB" id="A0A381Z230"/>
<accession>A0A381Z230</accession>
<dbReference type="InterPro" id="IPR005215">
    <property type="entry name" value="Trig_fac"/>
</dbReference>
<dbReference type="Pfam" id="PF00254">
    <property type="entry name" value="FKBP_C"/>
    <property type="match status" value="1"/>
</dbReference>
<dbReference type="EC" id="5.2.1.8" evidence="3"/>
<dbReference type="InterPro" id="IPR008881">
    <property type="entry name" value="Trigger_fac_ribosome-bd_bac"/>
</dbReference>
<evidence type="ECO:0000256" key="1">
    <source>
        <dbReference type="ARBA" id="ARBA00000971"/>
    </source>
</evidence>
<dbReference type="EMBL" id="UINC01019636">
    <property type="protein sequence ID" value="SVA83239.1"/>
    <property type="molecule type" value="Genomic_DNA"/>
</dbReference>
<dbReference type="SUPFAM" id="SSF109998">
    <property type="entry name" value="Triger factor/SurA peptide-binding domain-like"/>
    <property type="match status" value="1"/>
</dbReference>
<comment type="similarity">
    <text evidence="2">Belongs to the FKBP-type PPIase family. Tig subfamily.</text>
</comment>
<evidence type="ECO:0000256" key="6">
    <source>
        <dbReference type="ARBA" id="ARBA00023235"/>
    </source>
</evidence>
<dbReference type="InterPro" id="IPR046357">
    <property type="entry name" value="PPIase_dom_sf"/>
</dbReference>
<evidence type="ECO:0000256" key="4">
    <source>
        <dbReference type="ARBA" id="ARBA00023110"/>
    </source>
</evidence>
<dbReference type="GO" id="GO:0051083">
    <property type="term" value="P:'de novo' cotranslational protein folding"/>
    <property type="evidence" value="ECO:0007669"/>
    <property type="project" value="TreeGrafter"/>
</dbReference>
<sequence length="437" mass="49779">MGNKSMIVNVEKIATLERKMSVELPFDDVEQKIADKLISVGRTAKIKGFRPGKIPEKVLKQHYGLQVRQEVLSDLIQQSYVKAIKENNLNPAGSPTIEKTSDKEGENFSYTAIFEVFPDITLKGLDKIKIERPEVTISHSDCEDMLENLRHQKATWSEINSKCQEGHRITVDFSGRIKDEVIKNGEGTDVAIVLGKGQMLPDFEKPLIGMMSGEEKSFKVKFPKDYHSEDLSGKDVDFHVKAHKVEQEILHPLDDSLAESYGIKKGGLKKLQEDITSNMERESTHKVNQDVKNQVVDFLLKKNPIEVPKALVNKEAHNMQHQAMQQLGITDHEKAPPVENFKETAEKRVRLGLLLGQYVEENSLKADPERVRRRVEEMSTGYENPKEIVETYLTNPQFLSQIEPIVLEDQAIELLVSNGKEKMKKVSFKEYMNKENK</sequence>
<keyword evidence="6" id="KW-0413">Isomerase</keyword>
<dbReference type="InterPro" id="IPR008880">
    <property type="entry name" value="Trigger_fac_C"/>
</dbReference>
<dbReference type="FunFam" id="3.10.50.40:FF:000001">
    <property type="entry name" value="Trigger factor"/>
    <property type="match status" value="1"/>
</dbReference>
<evidence type="ECO:0000313" key="8">
    <source>
        <dbReference type="EMBL" id="SVA83239.1"/>
    </source>
</evidence>
<proteinExistence type="inferred from homology"/>
<reference evidence="8" key="1">
    <citation type="submission" date="2018-05" db="EMBL/GenBank/DDBJ databases">
        <authorList>
            <person name="Lanie J.A."/>
            <person name="Ng W.-L."/>
            <person name="Kazmierczak K.M."/>
            <person name="Andrzejewski T.M."/>
            <person name="Davidsen T.M."/>
            <person name="Wayne K.J."/>
            <person name="Tettelin H."/>
            <person name="Glass J.I."/>
            <person name="Rusch D."/>
            <person name="Podicherti R."/>
            <person name="Tsui H.-C.T."/>
            <person name="Winkler M.E."/>
        </authorList>
    </citation>
    <scope>NUCLEOTIDE SEQUENCE</scope>
</reference>
<dbReference type="HAMAP" id="MF_00303">
    <property type="entry name" value="Trigger_factor_Tig"/>
    <property type="match status" value="1"/>
</dbReference>
<organism evidence="8">
    <name type="scientific">marine metagenome</name>
    <dbReference type="NCBI Taxonomy" id="408172"/>
    <lineage>
        <taxon>unclassified sequences</taxon>
        <taxon>metagenomes</taxon>
        <taxon>ecological metagenomes</taxon>
    </lineage>
</organism>
<dbReference type="Gene3D" id="3.10.50.40">
    <property type="match status" value="1"/>
</dbReference>
<dbReference type="SUPFAM" id="SSF54534">
    <property type="entry name" value="FKBP-like"/>
    <property type="match status" value="1"/>
</dbReference>
<keyword evidence="4" id="KW-0697">Rotamase</keyword>
<keyword evidence="5" id="KW-0143">Chaperone</keyword>
<dbReference type="GO" id="GO:0044183">
    <property type="term" value="F:protein folding chaperone"/>
    <property type="evidence" value="ECO:0007669"/>
    <property type="project" value="TreeGrafter"/>
</dbReference>
<dbReference type="InterPro" id="IPR027304">
    <property type="entry name" value="Trigger_fact/SurA_dom_sf"/>
</dbReference>
<evidence type="ECO:0000256" key="3">
    <source>
        <dbReference type="ARBA" id="ARBA00013194"/>
    </source>
</evidence>
<dbReference type="GO" id="GO:0015031">
    <property type="term" value="P:protein transport"/>
    <property type="evidence" value="ECO:0007669"/>
    <property type="project" value="InterPro"/>
</dbReference>
<evidence type="ECO:0000256" key="5">
    <source>
        <dbReference type="ARBA" id="ARBA00023186"/>
    </source>
</evidence>
<dbReference type="InterPro" id="IPR001179">
    <property type="entry name" value="PPIase_FKBP_dom"/>
</dbReference>
<dbReference type="GO" id="GO:0003755">
    <property type="term" value="F:peptidyl-prolyl cis-trans isomerase activity"/>
    <property type="evidence" value="ECO:0007669"/>
    <property type="project" value="UniProtKB-KW"/>
</dbReference>
<dbReference type="PIRSF" id="PIRSF003095">
    <property type="entry name" value="Trigger_factor"/>
    <property type="match status" value="1"/>
</dbReference>
<dbReference type="Pfam" id="PF05697">
    <property type="entry name" value="Trigger_N"/>
    <property type="match status" value="1"/>
</dbReference>
<comment type="catalytic activity">
    <reaction evidence="1">
        <text>[protein]-peptidylproline (omega=180) = [protein]-peptidylproline (omega=0)</text>
        <dbReference type="Rhea" id="RHEA:16237"/>
        <dbReference type="Rhea" id="RHEA-COMP:10747"/>
        <dbReference type="Rhea" id="RHEA-COMP:10748"/>
        <dbReference type="ChEBI" id="CHEBI:83833"/>
        <dbReference type="ChEBI" id="CHEBI:83834"/>
        <dbReference type="EC" id="5.2.1.8"/>
    </reaction>
</comment>